<accession>A0A6A6QMT6</accession>
<evidence type="ECO:0000313" key="2">
    <source>
        <dbReference type="EMBL" id="KAF2493695.1"/>
    </source>
</evidence>
<keyword evidence="1" id="KW-1133">Transmembrane helix</keyword>
<feature type="transmembrane region" description="Helical" evidence="1">
    <location>
        <begin position="16"/>
        <end position="34"/>
    </location>
</feature>
<dbReference type="Proteomes" id="UP000799750">
    <property type="component" value="Unassembled WGS sequence"/>
</dbReference>
<sequence length="76" mass="9014">MAYTSCQDSILLMREYFNVIFLLRVPFLVCLTVLDERWGSRLMTLTLRYLFREEFNGASGRPSFERIISRTTQKLV</sequence>
<dbReference type="AlphaFoldDB" id="A0A6A6QMT6"/>
<dbReference type="EMBL" id="MU004191">
    <property type="protein sequence ID" value="KAF2493695.1"/>
    <property type="molecule type" value="Genomic_DNA"/>
</dbReference>
<keyword evidence="3" id="KW-1185">Reference proteome</keyword>
<keyword evidence="1" id="KW-0812">Transmembrane</keyword>
<protein>
    <submittedName>
        <fullName evidence="2">Uncharacterized protein</fullName>
    </submittedName>
</protein>
<name>A0A6A6QMT6_9PEZI</name>
<reference evidence="2" key="1">
    <citation type="journal article" date="2020" name="Stud. Mycol.">
        <title>101 Dothideomycetes genomes: a test case for predicting lifestyles and emergence of pathogens.</title>
        <authorList>
            <person name="Haridas S."/>
            <person name="Albert R."/>
            <person name="Binder M."/>
            <person name="Bloem J."/>
            <person name="Labutti K."/>
            <person name="Salamov A."/>
            <person name="Andreopoulos B."/>
            <person name="Baker S."/>
            <person name="Barry K."/>
            <person name="Bills G."/>
            <person name="Bluhm B."/>
            <person name="Cannon C."/>
            <person name="Castanera R."/>
            <person name="Culley D."/>
            <person name="Daum C."/>
            <person name="Ezra D."/>
            <person name="Gonzalez J."/>
            <person name="Henrissat B."/>
            <person name="Kuo A."/>
            <person name="Liang C."/>
            <person name="Lipzen A."/>
            <person name="Lutzoni F."/>
            <person name="Magnuson J."/>
            <person name="Mondo S."/>
            <person name="Nolan M."/>
            <person name="Ohm R."/>
            <person name="Pangilinan J."/>
            <person name="Park H.-J."/>
            <person name="Ramirez L."/>
            <person name="Alfaro M."/>
            <person name="Sun H."/>
            <person name="Tritt A."/>
            <person name="Yoshinaga Y."/>
            <person name="Zwiers L.-H."/>
            <person name="Turgeon B."/>
            <person name="Goodwin S."/>
            <person name="Spatafora J."/>
            <person name="Crous P."/>
            <person name="Grigoriev I."/>
        </authorList>
    </citation>
    <scope>NUCLEOTIDE SEQUENCE</scope>
    <source>
        <strain evidence="2">CBS 269.34</strain>
    </source>
</reference>
<proteinExistence type="predicted"/>
<keyword evidence="1" id="KW-0472">Membrane</keyword>
<organism evidence="2 3">
    <name type="scientific">Lophium mytilinum</name>
    <dbReference type="NCBI Taxonomy" id="390894"/>
    <lineage>
        <taxon>Eukaryota</taxon>
        <taxon>Fungi</taxon>
        <taxon>Dikarya</taxon>
        <taxon>Ascomycota</taxon>
        <taxon>Pezizomycotina</taxon>
        <taxon>Dothideomycetes</taxon>
        <taxon>Pleosporomycetidae</taxon>
        <taxon>Mytilinidiales</taxon>
        <taxon>Mytilinidiaceae</taxon>
        <taxon>Lophium</taxon>
    </lineage>
</organism>
<evidence type="ECO:0000256" key="1">
    <source>
        <dbReference type="SAM" id="Phobius"/>
    </source>
</evidence>
<evidence type="ECO:0000313" key="3">
    <source>
        <dbReference type="Proteomes" id="UP000799750"/>
    </source>
</evidence>
<gene>
    <name evidence="2" type="ORF">BU16DRAFT_52284</name>
</gene>